<feature type="region of interest" description="Disordered" evidence="1">
    <location>
        <begin position="84"/>
        <end position="112"/>
    </location>
</feature>
<feature type="compositionally biased region" description="Basic residues" evidence="1">
    <location>
        <begin position="98"/>
        <end position="111"/>
    </location>
</feature>
<feature type="region of interest" description="Disordered" evidence="1">
    <location>
        <begin position="1"/>
        <end position="46"/>
    </location>
</feature>
<evidence type="ECO:0000313" key="3">
    <source>
        <dbReference type="WBParaSite" id="Pan_g7325.t1"/>
    </source>
</evidence>
<accession>A0A7E4W645</accession>
<sequence>MRRSKRSRPIRQQESTSADSGRQSAASSSKRQAPAKKNFVKTPRVGDVITIDEVELTGLVAQPAPSKPKYRRQTGTEEILEDFIVPDDVEVEDDSPRKSKPKPKAKPKTSKKAIIDEEDDDLIQSSSMIEKMVKHSIGPSKDQEPAETNGFTSIWETALKAPASSTRDRMVLPLALPTSVLPVPRAQPMHFLNKFTGMKLPLTLPHLRTVSTPKPMLFSNHEVNQHFKGTTACSKIAGNVLRDVIIKKESKEIFCMQIPNSLKTFTNQNCHEMYQSDIEVSKQNVMQPPDPEVNASIFAKNQPKVRQLPTTLALSGFSTDKPFGKLQLLKSGKVVLRIGSRVLDVTSTNVDEKNMIATLIDVSTMPKVKTTVSQGGDVSAPHVNNDRLEEASRSSGNQITVLGPATHTLVASYSYDRILETMPPVKTEPVSNPVEVDLTSNTPPPTTNVVPKENGKKVRKSTRIRNKKQSQQ</sequence>
<evidence type="ECO:0000313" key="2">
    <source>
        <dbReference type="Proteomes" id="UP000492821"/>
    </source>
</evidence>
<feature type="compositionally biased region" description="Acidic residues" evidence="1">
    <location>
        <begin position="84"/>
        <end position="93"/>
    </location>
</feature>
<dbReference type="WBParaSite" id="Pan_g7325.t1">
    <property type="protein sequence ID" value="Pan_g7325.t1"/>
    <property type="gene ID" value="Pan_g7325"/>
</dbReference>
<evidence type="ECO:0000256" key="1">
    <source>
        <dbReference type="SAM" id="MobiDB-lite"/>
    </source>
</evidence>
<feature type="region of interest" description="Disordered" evidence="1">
    <location>
        <begin position="424"/>
        <end position="472"/>
    </location>
</feature>
<name>A0A7E4W645_PANRE</name>
<dbReference type="Proteomes" id="UP000492821">
    <property type="component" value="Unassembled WGS sequence"/>
</dbReference>
<feature type="compositionally biased region" description="Basic residues" evidence="1">
    <location>
        <begin position="457"/>
        <end position="472"/>
    </location>
</feature>
<proteinExistence type="predicted"/>
<feature type="region of interest" description="Disordered" evidence="1">
    <location>
        <begin position="371"/>
        <end position="396"/>
    </location>
</feature>
<feature type="compositionally biased region" description="Low complexity" evidence="1">
    <location>
        <begin position="17"/>
        <end position="36"/>
    </location>
</feature>
<keyword evidence="2" id="KW-1185">Reference proteome</keyword>
<reference evidence="2" key="1">
    <citation type="journal article" date="2013" name="Genetics">
        <title>The draft genome and transcriptome of Panagrellus redivivus are shaped by the harsh demands of a free-living lifestyle.</title>
        <authorList>
            <person name="Srinivasan J."/>
            <person name="Dillman A.R."/>
            <person name="Macchietto M.G."/>
            <person name="Heikkinen L."/>
            <person name="Lakso M."/>
            <person name="Fracchia K.M."/>
            <person name="Antoshechkin I."/>
            <person name="Mortazavi A."/>
            <person name="Wong G."/>
            <person name="Sternberg P.W."/>
        </authorList>
    </citation>
    <scope>NUCLEOTIDE SEQUENCE [LARGE SCALE GENOMIC DNA]</scope>
    <source>
        <strain evidence="2">MT8872</strain>
    </source>
</reference>
<organism evidence="2 3">
    <name type="scientific">Panagrellus redivivus</name>
    <name type="common">Microworm</name>
    <dbReference type="NCBI Taxonomy" id="6233"/>
    <lineage>
        <taxon>Eukaryota</taxon>
        <taxon>Metazoa</taxon>
        <taxon>Ecdysozoa</taxon>
        <taxon>Nematoda</taxon>
        <taxon>Chromadorea</taxon>
        <taxon>Rhabditida</taxon>
        <taxon>Tylenchina</taxon>
        <taxon>Panagrolaimomorpha</taxon>
        <taxon>Panagrolaimoidea</taxon>
        <taxon>Panagrolaimidae</taxon>
        <taxon>Panagrellus</taxon>
    </lineage>
</organism>
<feature type="region of interest" description="Disordered" evidence="1">
    <location>
        <begin position="59"/>
        <end position="78"/>
    </location>
</feature>
<reference evidence="3" key="2">
    <citation type="submission" date="2020-10" db="UniProtKB">
        <authorList>
            <consortium name="WormBaseParasite"/>
        </authorList>
    </citation>
    <scope>IDENTIFICATION</scope>
</reference>
<dbReference type="AlphaFoldDB" id="A0A7E4W645"/>
<protein>
    <submittedName>
        <fullName evidence="3">DNA-directed RNA polymerase III subunit RPC4</fullName>
    </submittedName>
</protein>